<protein>
    <recommendedName>
        <fullName evidence="3">Phospholipase C/D domain-containing protein</fullName>
    </recommendedName>
</protein>
<accession>A0A2M7Z6T3</accession>
<dbReference type="EMBL" id="PFVJ01000043">
    <property type="protein sequence ID" value="PJA89848.1"/>
    <property type="molecule type" value="Genomic_DNA"/>
</dbReference>
<evidence type="ECO:0000313" key="2">
    <source>
        <dbReference type="Proteomes" id="UP000230843"/>
    </source>
</evidence>
<dbReference type="AlphaFoldDB" id="A0A2M7Z6T3"/>
<comment type="caution">
    <text evidence="1">The sequence shown here is derived from an EMBL/GenBank/DDBJ whole genome shotgun (WGS) entry which is preliminary data.</text>
</comment>
<organism evidence="1 2">
    <name type="scientific">Candidatus Magasanikbacteria bacterium CG_4_9_14_3_um_filter_32_9</name>
    <dbReference type="NCBI Taxonomy" id="1974644"/>
    <lineage>
        <taxon>Bacteria</taxon>
        <taxon>Candidatus Magasanikiibacteriota</taxon>
    </lineage>
</organism>
<proteinExistence type="predicted"/>
<name>A0A2M7Z6T3_9BACT</name>
<gene>
    <name evidence="1" type="ORF">CO137_02025</name>
</gene>
<dbReference type="Proteomes" id="UP000230843">
    <property type="component" value="Unassembled WGS sequence"/>
</dbReference>
<reference evidence="2" key="1">
    <citation type="submission" date="2017-09" db="EMBL/GenBank/DDBJ databases">
        <title>Depth-based differentiation of microbial function through sediment-hosted aquifers and enrichment of novel symbionts in the deep terrestrial subsurface.</title>
        <authorList>
            <person name="Probst A.J."/>
            <person name="Ladd B."/>
            <person name="Jarett J.K."/>
            <person name="Geller-Mcgrath D.E."/>
            <person name="Sieber C.M.K."/>
            <person name="Emerson J.B."/>
            <person name="Anantharaman K."/>
            <person name="Thomas B.C."/>
            <person name="Malmstrom R."/>
            <person name="Stieglmeier M."/>
            <person name="Klingl A."/>
            <person name="Woyke T."/>
            <person name="Ryan C.M."/>
            <person name="Banfield J.F."/>
        </authorList>
    </citation>
    <scope>NUCLEOTIDE SEQUENCE [LARGE SCALE GENOMIC DNA]</scope>
</reference>
<sequence length="210" mass="24588">MALEATHIRFALDIENRYKIEDIKKYISGAIYPDSRYVTKIDRNLTHNENIILPKFAKDDFKKGWQAHQIGDIVQNKVKRKLFSDILGECSGCSEEEWIISTAIKIIQDISDMQKFDLQSYIKCLEYVENPNGEGIGKVKEYYKVIIDLYKNKKNTSIEDYCKMWLGLGISEELGEKVKVKTREFVNDKDMVKRIDAIYDEMIGLYKENY</sequence>
<evidence type="ECO:0000313" key="1">
    <source>
        <dbReference type="EMBL" id="PJA89848.1"/>
    </source>
</evidence>
<evidence type="ECO:0008006" key="3">
    <source>
        <dbReference type="Google" id="ProtNLM"/>
    </source>
</evidence>